<reference evidence="2" key="1">
    <citation type="submission" date="2020-04" db="EMBL/GenBank/DDBJ databases">
        <title>Comparative genomics of oral phylogroup-2 Treponema strains.</title>
        <authorList>
            <person name="Zeng H."/>
            <person name="Chan Y.K."/>
            <person name="Watt R.M."/>
        </authorList>
    </citation>
    <scope>NUCLEOTIDE SEQUENCE</scope>
    <source>
        <strain evidence="2">OMZ 905</strain>
    </source>
</reference>
<sequence>MKNLIFYFLFLTSTIGLFAQKYIAIITDDDDNSVHYVIDNKVNVRAEPSLSGEKLFQLNLGDAVKVIGCKEEWGWILEEGYYAPWYRIVCEKGRGYICGRYISCKEAVGDIDNDGEDEIFACLCITEQKGVGVYDYKESFYNVDTNHILIKKSSSKPIPLENFSEYKVSEDTSYSIKVCENLMPKVSFLITRSGFSDGGIGWSSESYYYFLNGSLEYFAGLYNEFEYMESETEEKFEFNGNRVKLIRTVTKWENEKPLKPEITVTQYLWDGKDFVKTDK</sequence>
<gene>
    <name evidence="2" type="ORF">E4N86_00480</name>
</gene>
<dbReference type="AlphaFoldDB" id="A0A9Q9BK30"/>
<evidence type="ECO:0000259" key="1">
    <source>
        <dbReference type="Pfam" id="PF08239"/>
    </source>
</evidence>
<proteinExistence type="predicted"/>
<organism evidence="2 3">
    <name type="scientific">Treponema denticola</name>
    <dbReference type="NCBI Taxonomy" id="158"/>
    <lineage>
        <taxon>Bacteria</taxon>
        <taxon>Pseudomonadati</taxon>
        <taxon>Spirochaetota</taxon>
        <taxon>Spirochaetia</taxon>
        <taxon>Spirochaetales</taxon>
        <taxon>Treponemataceae</taxon>
        <taxon>Treponema</taxon>
    </lineage>
</organism>
<dbReference type="Gene3D" id="2.30.30.40">
    <property type="entry name" value="SH3 Domains"/>
    <property type="match status" value="1"/>
</dbReference>
<feature type="domain" description="SH3b" evidence="1">
    <location>
        <begin position="42"/>
        <end position="103"/>
    </location>
</feature>
<dbReference type="EMBL" id="CP051635">
    <property type="protein sequence ID" value="UTC99263.1"/>
    <property type="molecule type" value="Genomic_DNA"/>
</dbReference>
<dbReference type="RefSeq" id="WP_253716874.1">
    <property type="nucleotide sequence ID" value="NZ_CP051522.1"/>
</dbReference>
<dbReference type="Pfam" id="PF08239">
    <property type="entry name" value="SH3_3"/>
    <property type="match status" value="1"/>
</dbReference>
<name>A0A9Q9BK30_TREDN</name>
<evidence type="ECO:0000313" key="3">
    <source>
        <dbReference type="Proteomes" id="UP001056981"/>
    </source>
</evidence>
<evidence type="ECO:0000313" key="2">
    <source>
        <dbReference type="EMBL" id="UTC99263.1"/>
    </source>
</evidence>
<protein>
    <submittedName>
        <fullName evidence="2">SH3 domain-containing protein</fullName>
    </submittedName>
</protein>
<dbReference type="InterPro" id="IPR003646">
    <property type="entry name" value="SH3-like_bac-type"/>
</dbReference>
<dbReference type="Proteomes" id="UP001056981">
    <property type="component" value="Chromosome"/>
</dbReference>
<accession>A0A9Q9BK30</accession>